<evidence type="ECO:0000256" key="15">
    <source>
        <dbReference type="ARBA" id="ARBA00022825"/>
    </source>
</evidence>
<evidence type="ECO:0000259" key="25">
    <source>
        <dbReference type="PROSITE" id="PS50507"/>
    </source>
</evidence>
<dbReference type="GO" id="GO:0006508">
    <property type="term" value="P:proteolysis"/>
    <property type="evidence" value="ECO:0007669"/>
    <property type="project" value="UniProtKB-KW"/>
</dbReference>
<keyword evidence="9" id="KW-0808">Transferase</keyword>
<dbReference type="GO" id="GO:0000166">
    <property type="term" value="F:nucleotide binding"/>
    <property type="evidence" value="ECO:0007669"/>
    <property type="project" value="UniProtKB-KW"/>
</dbReference>
<feature type="coiled-coil region" evidence="23">
    <location>
        <begin position="114"/>
        <end position="148"/>
    </location>
</feature>
<dbReference type="Pfam" id="PF00680">
    <property type="entry name" value="RdRP_1"/>
    <property type="match status" value="1"/>
</dbReference>
<feature type="transmembrane region" description="Helical" evidence="24">
    <location>
        <begin position="272"/>
        <end position="296"/>
    </location>
</feature>
<keyword evidence="17" id="KW-0693">Viral RNA replication</keyword>
<evidence type="ECO:0000256" key="19">
    <source>
        <dbReference type="ARBA" id="ARBA00023054"/>
    </source>
</evidence>
<keyword evidence="8" id="KW-0645">Protease</keyword>
<evidence type="ECO:0000256" key="10">
    <source>
        <dbReference type="ARBA" id="ARBA00022692"/>
    </source>
</evidence>
<dbReference type="GO" id="GO:0039694">
    <property type="term" value="P:viral RNA genome replication"/>
    <property type="evidence" value="ECO:0007669"/>
    <property type="project" value="InterPro"/>
</dbReference>
<comment type="subunit">
    <text evidence="3">Monomer.</text>
</comment>
<evidence type="ECO:0000256" key="2">
    <source>
        <dbReference type="ARBA" id="ARBA00005873"/>
    </source>
</evidence>
<dbReference type="SUPFAM" id="SSF56672">
    <property type="entry name" value="DNA/RNA polymerases"/>
    <property type="match status" value="1"/>
</dbReference>
<comment type="function">
    <text evidence="21">Responsible for the cleavage of the polyprotein into functional products.</text>
</comment>
<keyword evidence="10 24" id="KW-0812">Transmembrane</keyword>
<evidence type="ECO:0000256" key="7">
    <source>
        <dbReference type="ARBA" id="ARBA00022553"/>
    </source>
</evidence>
<dbReference type="InterPro" id="IPR001205">
    <property type="entry name" value="RNA-dir_pol_C"/>
</dbReference>
<accession>S4V747</accession>
<dbReference type="InterPro" id="IPR009003">
    <property type="entry name" value="Peptidase_S1_PA"/>
</dbReference>
<evidence type="ECO:0000256" key="4">
    <source>
        <dbReference type="ARBA" id="ARBA00019743"/>
    </source>
</evidence>
<dbReference type="CDD" id="cd23172">
    <property type="entry name" value="ps-ssRNAv_Astroviridae_RdRp"/>
    <property type="match status" value="1"/>
</dbReference>
<keyword evidence="20 24" id="KW-0472">Membrane</keyword>
<dbReference type="Gene3D" id="3.30.70.270">
    <property type="match status" value="1"/>
</dbReference>
<keyword evidence="6" id="KW-0191">Covalent protein-RNA linkage</keyword>
<reference evidence="26" key="1">
    <citation type="journal article" date="2013" name="Emerg. Infect. Dis.">
        <title>Divergent astrovirus associated with neurologic disease in cattle.</title>
        <authorList>
            <person name="Li L."/>
            <person name="Diab S."/>
            <person name="McGraw S."/>
            <person name="Barr B."/>
            <person name="Traslavina R."/>
            <person name="Higgins R."/>
            <person name="Talbot T."/>
            <person name="Blanchard P."/>
            <person name="Rimoldi G."/>
            <person name="Fahsbender E."/>
            <person name="Page B."/>
            <person name="Phan T.G."/>
            <person name="Wang C."/>
            <person name="Deng X."/>
            <person name="Pesavento P."/>
            <person name="Delwart E."/>
        </authorList>
    </citation>
    <scope>NUCLEOTIDE SEQUENCE</scope>
    <source>
        <strain evidence="26">NeuroS1</strain>
    </source>
</reference>
<evidence type="ECO:0000256" key="22">
    <source>
        <dbReference type="ARBA" id="ARBA00047383"/>
    </source>
</evidence>
<organism evidence="26">
    <name type="scientific">Bovine astrovirus NeuroS1</name>
    <dbReference type="NCBI Taxonomy" id="1348859"/>
    <lineage>
        <taxon>Viruses</taxon>
        <taxon>Riboviria</taxon>
        <taxon>Orthornavirae</taxon>
        <taxon>Pisuviricota</taxon>
        <taxon>Stelpaviricetes</taxon>
        <taxon>Stellavirales</taxon>
        <taxon>Astroviridae</taxon>
    </lineage>
</organism>
<dbReference type="InterPro" id="IPR045835">
    <property type="entry name" value="Astro_1A"/>
</dbReference>
<evidence type="ECO:0000256" key="12">
    <source>
        <dbReference type="ARBA" id="ARBA00022741"/>
    </source>
</evidence>
<evidence type="ECO:0000256" key="6">
    <source>
        <dbReference type="ARBA" id="ARBA00022520"/>
    </source>
</evidence>
<proteinExistence type="inferred from homology"/>
<keyword evidence="11" id="KW-0548">Nucleotidyltransferase</keyword>
<keyword evidence="16" id="KW-1043">Host membrane</keyword>
<dbReference type="InterPro" id="IPR043504">
    <property type="entry name" value="Peptidase_S1_PA_chymotrypsin"/>
</dbReference>
<evidence type="ECO:0000256" key="24">
    <source>
        <dbReference type="SAM" id="Phobius"/>
    </source>
</evidence>
<feature type="transmembrane region" description="Helical" evidence="24">
    <location>
        <begin position="347"/>
        <end position="370"/>
    </location>
</feature>
<dbReference type="Pfam" id="PF13365">
    <property type="entry name" value="Trypsin_2"/>
    <property type="match status" value="1"/>
</dbReference>
<dbReference type="GO" id="GO:0075523">
    <property type="term" value="P:viral translational frameshifting"/>
    <property type="evidence" value="ECO:0007669"/>
    <property type="project" value="UniProtKB-KW"/>
</dbReference>
<evidence type="ECO:0000313" key="26">
    <source>
        <dbReference type="EMBL" id="AGO50637.1"/>
    </source>
</evidence>
<keyword evidence="18 24" id="KW-1133">Transmembrane helix</keyword>
<evidence type="ECO:0000256" key="17">
    <source>
        <dbReference type="ARBA" id="ARBA00022953"/>
    </source>
</evidence>
<dbReference type="GO" id="GO:0006351">
    <property type="term" value="P:DNA-templated transcription"/>
    <property type="evidence" value="ECO:0007669"/>
    <property type="project" value="InterPro"/>
</dbReference>
<evidence type="ECO:0000256" key="5">
    <source>
        <dbReference type="ARBA" id="ARBA00022484"/>
    </source>
</evidence>
<dbReference type="GO" id="GO:0003723">
    <property type="term" value="F:RNA binding"/>
    <property type="evidence" value="ECO:0007669"/>
    <property type="project" value="InterPro"/>
</dbReference>
<evidence type="ECO:0000256" key="14">
    <source>
        <dbReference type="ARBA" id="ARBA00022801"/>
    </source>
</evidence>
<dbReference type="InterPro" id="IPR007094">
    <property type="entry name" value="RNA-dir_pol_PSvirus"/>
</dbReference>
<evidence type="ECO:0000256" key="13">
    <source>
        <dbReference type="ARBA" id="ARBA00022758"/>
    </source>
</evidence>
<dbReference type="PROSITE" id="PS50507">
    <property type="entry name" value="RDRP_SSRNA_POS"/>
    <property type="match status" value="1"/>
</dbReference>
<dbReference type="InterPro" id="IPR043128">
    <property type="entry name" value="Rev_trsase/Diguanyl_cyclase"/>
</dbReference>
<sequence length="1369" mass="155944">MALSYCPKGTRVLDTYDSVLQFGSKRARQRGLALDKVARNHLGDLFPDGGPLAFGFGPLDMIDPTGDQPKIHNIDTVYVAGVVAGNEYIVYQFIPGLNEWRETDATIHKPTALVGTLVQEHKRLSKEVQDLKRELSQQKMDFEILRHDYERVRPATTSPATRPFNLLTVLLYAFLFGLLAAGLASGQRTGTCYSYDEASQSCLYWEWHEVAQPDWPKFLTDYFKDHWQVLVDYCTMDVMVQLAALVYQLFNWYVCAGVVAVIYALRSGNPIYMLITLIMATLSHYQMFALAVVPALDFTATISLWAVMAAYALAQSFAILLSFALLVMAVLAGLFLNDAEYAIMVKAHFYVFLATCTSHVVEILHLPFWAVASVLVTYRLYRSLSFTLGERYEVRSADGKILTTVSSQPNWLARVSRFAQSFRQRIRTSVAPTARIIPNALVTVESKEGSGTGFRVQSHLVTAGHVVAGDEQVKVTWGHVVVYAKVVYRHPIKDLAFLTLPAELQQLPAYKFAKNPADGPVVLTAFDEASLLLVAVTEAVLVDNHWTYAVATRNGMSGAPLTNVDGRLLGVHLTNTGFTGGAIVIVPDDLPDTRKPTARELELEARIKELEAKSCGDKPLLQSRVDADAVVELIRVALQREMSILRKEIDDSLAGYSQKKKGKKNGKKRVWTEEEYRALLEKGFTRDQLREMADALREQTLYGNEDDDEAVVAVGYPEWSDPEQDSDIDAEWFGSYEQSWRYIEPQQSEELVNTLPSHLTLKYSLDNYPISKSDIQAVAKEMKQYEEKVSSLISERVDDSGNWKKDVDGKKILQELDALWFGINHTLWDHGLMPFTQRRKRVTKPKLQRGPEELGPAECTLSYWQTLLEPTEPFLIPSGYPVVGKVPLDRPISDRDEPIDDLLSLLPNYDEDLTAFSPATWGPAAYEKSFEKFTYKEPTQNIARKYPREWRFATRVLGREFDFLADSVVKDITAVSKNSESTPAYPKTLWWKTEADYLAERGYSDYVSEWNRLVNDSSYRPDVLWYLFLKKEILKTDKILDDDIRQILCADPIFARVGCCFEEDQNDRMKRRTRTRMPQCGWSPFYGGFHERVSRLAAKGNPHWVEFDWTRYDGTIPEEVFRHVKNFRFNSLASRFKTPELRSVYEWYVDNIIHRKVCLPTGEVTEQHRGNPSGQVSTTMDNNMFNVFFQAFEYAYLRPHLTDDELCQHWDKYDSLIYGDDRLNTCLDLPSDYVSRVIDMYATIFGMWVKPDKVKVSAVPQGLSFCGFTITQDTYGFYVPVPTETKKLAAALLKPTKKLDGIASLYGKLLCYRILSHNLPDDNKFKNYILLALEVLARHFVARGEEPPFYVTEEMLDKLWRGGPKRDYG</sequence>
<dbReference type="InterPro" id="IPR045836">
    <property type="entry name" value="Astro_VPg"/>
</dbReference>
<feature type="domain" description="RdRp catalytic" evidence="25">
    <location>
        <begin position="1102"/>
        <end position="1234"/>
    </location>
</feature>
<evidence type="ECO:0000256" key="20">
    <source>
        <dbReference type="ARBA" id="ARBA00023136"/>
    </source>
</evidence>
<evidence type="ECO:0000256" key="11">
    <source>
        <dbReference type="ARBA" id="ARBA00022695"/>
    </source>
</evidence>
<dbReference type="Pfam" id="PF19416">
    <property type="entry name" value="Astro_VPg"/>
    <property type="match status" value="1"/>
</dbReference>
<dbReference type="Pfam" id="PF19415">
    <property type="entry name" value="Astro_1A"/>
    <property type="match status" value="1"/>
</dbReference>
<comment type="similarity">
    <text evidence="2">Belongs to the astroviridae polyprotein 1AB family.</text>
</comment>
<dbReference type="GO" id="GO:0003968">
    <property type="term" value="F:RNA-directed RNA polymerase activity"/>
    <property type="evidence" value="ECO:0007669"/>
    <property type="project" value="UniProtKB-KW"/>
</dbReference>
<dbReference type="InterPro" id="IPR043502">
    <property type="entry name" value="DNA/RNA_pol_sf"/>
</dbReference>
<evidence type="ECO:0000256" key="18">
    <source>
        <dbReference type="ARBA" id="ARBA00022989"/>
    </source>
</evidence>
<keyword evidence="15" id="KW-0720">Serine protease</keyword>
<dbReference type="GO" id="GO:0033644">
    <property type="term" value="C:host cell membrane"/>
    <property type="evidence" value="ECO:0007669"/>
    <property type="project" value="UniProtKB-SubCell"/>
</dbReference>
<evidence type="ECO:0000256" key="16">
    <source>
        <dbReference type="ARBA" id="ARBA00022870"/>
    </source>
</evidence>
<dbReference type="GO" id="GO:0008236">
    <property type="term" value="F:serine-type peptidase activity"/>
    <property type="evidence" value="ECO:0007669"/>
    <property type="project" value="UniProtKB-KW"/>
</dbReference>
<evidence type="ECO:0000256" key="8">
    <source>
        <dbReference type="ARBA" id="ARBA00022670"/>
    </source>
</evidence>
<keyword evidence="12" id="KW-0547">Nucleotide-binding</keyword>
<protein>
    <recommendedName>
        <fullName evidence="4">Non-structural polyprotein 1AB</fullName>
    </recommendedName>
</protein>
<comment type="subcellular location">
    <subcellularLocation>
        <location evidence="1">Host membrane</location>
        <topology evidence="1">Multi-pass membrane protein</topology>
    </subcellularLocation>
</comment>
<dbReference type="EMBL" id="KF233994">
    <property type="protein sequence ID" value="AGO50637.1"/>
    <property type="molecule type" value="Genomic_RNA"/>
</dbReference>
<dbReference type="SUPFAM" id="SSF50494">
    <property type="entry name" value="Trypsin-like serine proteases"/>
    <property type="match status" value="1"/>
</dbReference>
<evidence type="ECO:0000256" key="21">
    <source>
        <dbReference type="ARBA" id="ARBA00045910"/>
    </source>
</evidence>
<evidence type="ECO:0000256" key="23">
    <source>
        <dbReference type="SAM" id="Coils"/>
    </source>
</evidence>
<keyword evidence="14" id="KW-0378">Hydrolase</keyword>
<keyword evidence="5" id="KW-0696">RNA-directed RNA polymerase</keyword>
<keyword evidence="13" id="KW-0688">Ribosomal frameshifting</keyword>
<evidence type="ECO:0000256" key="9">
    <source>
        <dbReference type="ARBA" id="ARBA00022679"/>
    </source>
</evidence>
<keyword evidence="19 23" id="KW-0175">Coiled coil</keyword>
<feature type="transmembrane region" description="Helical" evidence="24">
    <location>
        <begin position="164"/>
        <end position="184"/>
    </location>
</feature>
<feature type="transmembrane region" description="Helical" evidence="24">
    <location>
        <begin position="245"/>
        <end position="265"/>
    </location>
</feature>
<name>S4V747_9VIRU</name>
<dbReference type="Gene3D" id="2.40.10.10">
    <property type="entry name" value="Trypsin-like serine proteases"/>
    <property type="match status" value="2"/>
</dbReference>
<evidence type="ECO:0000256" key="1">
    <source>
        <dbReference type="ARBA" id="ARBA00004301"/>
    </source>
</evidence>
<evidence type="ECO:0000256" key="3">
    <source>
        <dbReference type="ARBA" id="ARBA00011245"/>
    </source>
</evidence>
<comment type="catalytic activity">
    <reaction evidence="22">
        <text>RNA(n) + a ribonucleoside 5'-triphosphate = RNA(n+1) + diphosphate</text>
        <dbReference type="Rhea" id="RHEA:21248"/>
        <dbReference type="Rhea" id="RHEA-COMP:14527"/>
        <dbReference type="Rhea" id="RHEA-COMP:17342"/>
        <dbReference type="ChEBI" id="CHEBI:33019"/>
        <dbReference type="ChEBI" id="CHEBI:61557"/>
        <dbReference type="ChEBI" id="CHEBI:140395"/>
    </reaction>
</comment>
<keyword evidence="7" id="KW-0597">Phosphoprotein</keyword>
<feature type="transmembrane region" description="Helical" evidence="24">
    <location>
        <begin position="302"/>
        <end position="335"/>
    </location>
</feature>